<sequence length="349" mass="34716">MGIQTLPPETCTHIDTQSQLCTVSPPPAPRCAHPRRPAAAKENRKLPGAGAGEEAGAGSRGGGAAAGEDPAPPARPPSALTVDARLVRHGSVPRSARALGALGSALAPLRRFGPGGGGGCGGGRPASLSFPGGVARPAPRAPRPHGRGRGAGTRAARARTCACVWRSRWRACGGACVGDCARVSVCASGSAWSVAGAGSCVRERESVRPRPGGVGSRVAGRARAPLHGRRGGLRVDGVASLAPETFPERLTLGAQADLPGHQPAECGGPLGGGEIGVETWGSAWQRGGGRFPRGNCVCKGPGAEGGPELGESEALPGSRGTGSAPSSPAFAGIRPAAPGQSTRRGRQAP</sequence>
<reference evidence="3" key="1">
    <citation type="submission" date="2025-08" db="UniProtKB">
        <authorList>
            <consortium name="RefSeq"/>
        </authorList>
    </citation>
    <scope>IDENTIFICATION</scope>
    <source>
        <tissue evidence="3">Kidney</tissue>
    </source>
</reference>
<evidence type="ECO:0000313" key="3">
    <source>
        <dbReference type="RefSeq" id="XP_023389076.1"/>
    </source>
</evidence>
<name>A0A6P6CNH3_PTEVA</name>
<feature type="region of interest" description="Disordered" evidence="1">
    <location>
        <begin position="301"/>
        <end position="349"/>
    </location>
</feature>
<gene>
    <name evidence="3" type="primary">LOC111742740</name>
</gene>
<dbReference type="RefSeq" id="XP_023389076.1">
    <property type="nucleotide sequence ID" value="XM_023533308.1"/>
</dbReference>
<dbReference type="Proteomes" id="UP000515202">
    <property type="component" value="Unplaced"/>
</dbReference>
<feature type="compositionally biased region" description="Gly residues" evidence="1">
    <location>
        <begin position="49"/>
        <end position="65"/>
    </location>
</feature>
<dbReference type="AlphaFoldDB" id="A0A6P6CNH3"/>
<keyword evidence="2" id="KW-1185">Reference proteome</keyword>
<proteinExistence type="predicted"/>
<feature type="region of interest" description="Disordered" evidence="1">
    <location>
        <begin position="17"/>
        <end position="78"/>
    </location>
</feature>
<evidence type="ECO:0000256" key="1">
    <source>
        <dbReference type="SAM" id="MobiDB-lite"/>
    </source>
</evidence>
<dbReference type="GeneID" id="111742740"/>
<protein>
    <submittedName>
        <fullName evidence="3">Uncharacterized protein LOC111742740</fullName>
    </submittedName>
</protein>
<dbReference type="KEGG" id="pvp:111742740"/>
<feature type="region of interest" description="Disordered" evidence="1">
    <location>
        <begin position="117"/>
        <end position="152"/>
    </location>
</feature>
<accession>A0A6P6CNH3</accession>
<evidence type="ECO:0000313" key="2">
    <source>
        <dbReference type="Proteomes" id="UP000515202"/>
    </source>
</evidence>
<organism evidence="2 3">
    <name type="scientific">Pteropus vampyrus</name>
    <name type="common">Large flying fox</name>
    <dbReference type="NCBI Taxonomy" id="132908"/>
    <lineage>
        <taxon>Eukaryota</taxon>
        <taxon>Metazoa</taxon>
        <taxon>Chordata</taxon>
        <taxon>Craniata</taxon>
        <taxon>Vertebrata</taxon>
        <taxon>Euteleostomi</taxon>
        <taxon>Mammalia</taxon>
        <taxon>Eutheria</taxon>
        <taxon>Laurasiatheria</taxon>
        <taxon>Chiroptera</taxon>
        <taxon>Yinpterochiroptera</taxon>
        <taxon>Pteropodoidea</taxon>
        <taxon>Pteropodidae</taxon>
        <taxon>Pteropodinae</taxon>
        <taxon>Pteropus</taxon>
    </lineage>
</organism>